<organism evidence="2 3">
    <name type="scientific">Liparis tanakae</name>
    <name type="common">Tanaka's snailfish</name>
    <dbReference type="NCBI Taxonomy" id="230148"/>
    <lineage>
        <taxon>Eukaryota</taxon>
        <taxon>Metazoa</taxon>
        <taxon>Chordata</taxon>
        <taxon>Craniata</taxon>
        <taxon>Vertebrata</taxon>
        <taxon>Euteleostomi</taxon>
        <taxon>Actinopterygii</taxon>
        <taxon>Neopterygii</taxon>
        <taxon>Teleostei</taxon>
        <taxon>Neoteleostei</taxon>
        <taxon>Acanthomorphata</taxon>
        <taxon>Eupercaria</taxon>
        <taxon>Perciformes</taxon>
        <taxon>Cottioidei</taxon>
        <taxon>Cottales</taxon>
        <taxon>Liparidae</taxon>
        <taxon>Liparis</taxon>
    </lineage>
</organism>
<evidence type="ECO:0000313" key="2">
    <source>
        <dbReference type="EMBL" id="TNN61654.1"/>
    </source>
</evidence>
<dbReference type="AlphaFoldDB" id="A0A4Z2H9V3"/>
<evidence type="ECO:0000313" key="3">
    <source>
        <dbReference type="Proteomes" id="UP000314294"/>
    </source>
</evidence>
<accession>A0A4Z2H9V3</accession>
<sequence length="142" mass="15725">MDSQPVDNPAAAAPQHGHRQGLHLSMELLQLLLLLPEQRLQGGLPMGAVTSPYLAQLCVVLLLEEVCVKRPRALGQRLRACSDQRLVRVCDAARQMFYLLCAAASFPSSRERTVEETRPESGRKHRGPGPASWKNTNEAHDH</sequence>
<dbReference type="Proteomes" id="UP000314294">
    <property type="component" value="Unassembled WGS sequence"/>
</dbReference>
<name>A0A4Z2H9V3_9TELE</name>
<reference evidence="2 3" key="1">
    <citation type="submission" date="2019-03" db="EMBL/GenBank/DDBJ databases">
        <title>First draft genome of Liparis tanakae, snailfish: a comprehensive survey of snailfish specific genes.</title>
        <authorList>
            <person name="Kim W."/>
            <person name="Song I."/>
            <person name="Jeong J.-H."/>
            <person name="Kim D."/>
            <person name="Kim S."/>
            <person name="Ryu S."/>
            <person name="Song J.Y."/>
            <person name="Lee S.K."/>
        </authorList>
    </citation>
    <scope>NUCLEOTIDE SEQUENCE [LARGE SCALE GENOMIC DNA]</scope>
    <source>
        <tissue evidence="2">Muscle</tissue>
    </source>
</reference>
<proteinExistence type="predicted"/>
<gene>
    <name evidence="2" type="ORF">EYF80_028159</name>
</gene>
<comment type="caution">
    <text evidence="2">The sequence shown here is derived from an EMBL/GenBank/DDBJ whole genome shotgun (WGS) entry which is preliminary data.</text>
</comment>
<keyword evidence="3" id="KW-1185">Reference proteome</keyword>
<protein>
    <submittedName>
        <fullName evidence="2">Uncharacterized protein</fullName>
    </submittedName>
</protein>
<evidence type="ECO:0000256" key="1">
    <source>
        <dbReference type="SAM" id="MobiDB-lite"/>
    </source>
</evidence>
<dbReference type="EMBL" id="SRLO01000312">
    <property type="protein sequence ID" value="TNN61654.1"/>
    <property type="molecule type" value="Genomic_DNA"/>
</dbReference>
<feature type="region of interest" description="Disordered" evidence="1">
    <location>
        <begin position="107"/>
        <end position="142"/>
    </location>
</feature>
<feature type="compositionally biased region" description="Basic and acidic residues" evidence="1">
    <location>
        <begin position="109"/>
        <end position="122"/>
    </location>
</feature>